<dbReference type="CDD" id="cd00054">
    <property type="entry name" value="EGF_CA"/>
    <property type="match status" value="1"/>
</dbReference>
<dbReference type="EMBL" id="JAIZAY010000012">
    <property type="protein sequence ID" value="KAJ8032291.1"/>
    <property type="molecule type" value="Genomic_DNA"/>
</dbReference>
<dbReference type="PROSITE" id="PS50026">
    <property type="entry name" value="EGF_3"/>
    <property type="match status" value="1"/>
</dbReference>
<keyword evidence="3" id="KW-0808">Transferase</keyword>
<evidence type="ECO:0000259" key="2">
    <source>
        <dbReference type="PROSITE" id="PS50026"/>
    </source>
</evidence>
<dbReference type="PROSITE" id="PS00022">
    <property type="entry name" value="EGF_1"/>
    <property type="match status" value="1"/>
</dbReference>
<keyword evidence="1" id="KW-0245">EGF-like domain</keyword>
<dbReference type="InterPro" id="IPR000742">
    <property type="entry name" value="EGF"/>
</dbReference>
<accession>A0A9Q1BT17</accession>
<keyword evidence="4" id="KW-1185">Reference proteome</keyword>
<feature type="disulfide bond" evidence="1">
    <location>
        <begin position="114"/>
        <end position="123"/>
    </location>
</feature>
<reference evidence="3" key="1">
    <citation type="submission" date="2021-10" db="EMBL/GenBank/DDBJ databases">
        <title>Tropical sea cucumber genome reveals ecological adaptation and Cuvierian tubules defense mechanism.</title>
        <authorList>
            <person name="Chen T."/>
        </authorList>
    </citation>
    <scope>NUCLEOTIDE SEQUENCE</scope>
    <source>
        <strain evidence="3">Nanhai2018</strain>
        <tissue evidence="3">Muscle</tissue>
    </source>
</reference>
<organism evidence="3 4">
    <name type="scientific">Holothuria leucospilota</name>
    <name type="common">Black long sea cucumber</name>
    <name type="synonym">Mertensiothuria leucospilota</name>
    <dbReference type="NCBI Taxonomy" id="206669"/>
    <lineage>
        <taxon>Eukaryota</taxon>
        <taxon>Metazoa</taxon>
        <taxon>Echinodermata</taxon>
        <taxon>Eleutherozoa</taxon>
        <taxon>Echinozoa</taxon>
        <taxon>Holothuroidea</taxon>
        <taxon>Aspidochirotacea</taxon>
        <taxon>Aspidochirotida</taxon>
        <taxon>Holothuriidae</taxon>
        <taxon>Holothuria</taxon>
    </lineage>
</organism>
<keyword evidence="1" id="KW-1015">Disulfide bond</keyword>
<comment type="caution">
    <text evidence="3">The sequence shown here is derived from an EMBL/GenBank/DDBJ whole genome shotgun (WGS) entry which is preliminary data.</text>
</comment>
<evidence type="ECO:0000313" key="4">
    <source>
        <dbReference type="Proteomes" id="UP001152320"/>
    </source>
</evidence>
<evidence type="ECO:0000313" key="3">
    <source>
        <dbReference type="EMBL" id="KAJ8032291.1"/>
    </source>
</evidence>
<dbReference type="AlphaFoldDB" id="A0A9Q1BT17"/>
<evidence type="ECO:0000256" key="1">
    <source>
        <dbReference type="PROSITE-ProRule" id="PRU00076"/>
    </source>
</evidence>
<dbReference type="OrthoDB" id="18487at2759"/>
<gene>
    <name evidence="3" type="ORF">HOLleu_25780</name>
</gene>
<feature type="domain" description="EGF-like" evidence="2">
    <location>
        <begin position="90"/>
        <end position="124"/>
    </location>
</feature>
<dbReference type="SUPFAM" id="SSF48726">
    <property type="entry name" value="Immunoglobulin"/>
    <property type="match status" value="1"/>
</dbReference>
<dbReference type="Gene3D" id="2.60.40.10">
    <property type="entry name" value="Immunoglobulins"/>
    <property type="match status" value="1"/>
</dbReference>
<dbReference type="Proteomes" id="UP001152320">
    <property type="component" value="Chromosome 12"/>
</dbReference>
<comment type="caution">
    <text evidence="1">Lacks conserved residue(s) required for the propagation of feature annotation.</text>
</comment>
<name>A0A9Q1BT17_HOLLE</name>
<sequence>MLFIADVLPDGFVTKTVSVGDTVTLSVTTGSSKLRWRKGGRKVRQWNGLKTITLESISPKDGGIYQAYTCIHKPHACMRLIVRNCAGNRFGLNCDQVCTCYNGGYCNDVGECICPPGFSGNSCEVGNGTISSCFESRFLLLLLFKRVVN</sequence>
<keyword evidence="3" id="KW-0418">Kinase</keyword>
<protein>
    <submittedName>
        <fullName evidence="3">Tyrosine-protein kinase receptor Tie-1</fullName>
    </submittedName>
</protein>
<dbReference type="GO" id="GO:0016301">
    <property type="term" value="F:kinase activity"/>
    <property type="evidence" value="ECO:0007669"/>
    <property type="project" value="UniProtKB-KW"/>
</dbReference>
<keyword evidence="3" id="KW-0675">Receptor</keyword>
<dbReference type="Gene3D" id="2.10.25.10">
    <property type="entry name" value="Laminin"/>
    <property type="match status" value="1"/>
</dbReference>
<dbReference type="InterPro" id="IPR013783">
    <property type="entry name" value="Ig-like_fold"/>
</dbReference>
<dbReference type="PROSITE" id="PS01186">
    <property type="entry name" value="EGF_2"/>
    <property type="match status" value="1"/>
</dbReference>
<dbReference type="InterPro" id="IPR036179">
    <property type="entry name" value="Ig-like_dom_sf"/>
</dbReference>
<proteinExistence type="predicted"/>